<dbReference type="EMBL" id="HBUF01334643">
    <property type="protein sequence ID" value="CAG6697768.1"/>
    <property type="molecule type" value="Transcribed_RNA"/>
</dbReference>
<protein>
    <submittedName>
        <fullName evidence="2">Uncharacterized protein</fullName>
    </submittedName>
</protein>
<organism evidence="2">
    <name type="scientific">Cacopsylla melanoneura</name>
    <dbReference type="NCBI Taxonomy" id="428564"/>
    <lineage>
        <taxon>Eukaryota</taxon>
        <taxon>Metazoa</taxon>
        <taxon>Ecdysozoa</taxon>
        <taxon>Arthropoda</taxon>
        <taxon>Hexapoda</taxon>
        <taxon>Insecta</taxon>
        <taxon>Pterygota</taxon>
        <taxon>Neoptera</taxon>
        <taxon>Paraneoptera</taxon>
        <taxon>Hemiptera</taxon>
        <taxon>Sternorrhyncha</taxon>
        <taxon>Psylloidea</taxon>
        <taxon>Psyllidae</taxon>
        <taxon>Psyllinae</taxon>
        <taxon>Cacopsylla</taxon>
    </lineage>
</organism>
<evidence type="ECO:0000256" key="1">
    <source>
        <dbReference type="SAM" id="Coils"/>
    </source>
</evidence>
<dbReference type="AlphaFoldDB" id="A0A8D8XHV8"/>
<feature type="coiled-coil region" evidence="1">
    <location>
        <begin position="131"/>
        <end position="158"/>
    </location>
</feature>
<name>A0A8D8XHV8_9HEMI</name>
<sequence length="186" mass="20701">MGGAQKYSSHLYPPLMSSKDPVGALLNEHSLGPRGLTDGCFVKLGITTVGHLASLTQLQARNLPLGAGKVNKIIAALIKYHETTTAEQTTVDHTTTDLTTVDHTTADLTTVDQATEHQGRDENEIKEVELFEQEINALKEMEQEYDSMMEKARLLRTKILNKQRNLLKRKLEHCPSGHCPAKRMKL</sequence>
<accession>A0A8D8XHV8</accession>
<keyword evidence="1" id="KW-0175">Coiled coil</keyword>
<evidence type="ECO:0000313" key="2">
    <source>
        <dbReference type="EMBL" id="CAG6697768.1"/>
    </source>
</evidence>
<reference evidence="2" key="1">
    <citation type="submission" date="2021-05" db="EMBL/GenBank/DDBJ databases">
        <authorList>
            <person name="Alioto T."/>
            <person name="Alioto T."/>
            <person name="Gomez Garrido J."/>
        </authorList>
    </citation>
    <scope>NUCLEOTIDE SEQUENCE</scope>
</reference>
<proteinExistence type="predicted"/>